<dbReference type="Gene3D" id="3.20.20.210">
    <property type="match status" value="1"/>
</dbReference>
<dbReference type="SUPFAM" id="SSF51726">
    <property type="entry name" value="UROD/MetE-like"/>
    <property type="match status" value="1"/>
</dbReference>
<evidence type="ECO:0000259" key="1">
    <source>
        <dbReference type="Pfam" id="PF01717"/>
    </source>
</evidence>
<keyword evidence="2" id="KW-0489">Methyltransferase</keyword>
<dbReference type="RefSeq" id="WP_283077376.1">
    <property type="nucleotide sequence ID" value="NZ_CP121671.1"/>
</dbReference>
<keyword evidence="2" id="KW-0808">Transferase</keyword>
<dbReference type="PANTHER" id="PTHR43844">
    <property type="entry name" value="METHIONINE SYNTHASE"/>
    <property type="match status" value="1"/>
</dbReference>
<dbReference type="Proteomes" id="UP001221597">
    <property type="component" value="Chromosome"/>
</dbReference>
<feature type="domain" description="Cobalamin-independent methionine synthase MetE C-terminal/archaeal" evidence="1">
    <location>
        <begin position="23"/>
        <end position="351"/>
    </location>
</feature>
<dbReference type="EMBL" id="CP121671">
    <property type="protein sequence ID" value="WFT75412.1"/>
    <property type="molecule type" value="Genomic_DNA"/>
</dbReference>
<keyword evidence="3" id="KW-1185">Reference proteome</keyword>
<dbReference type="InterPro" id="IPR038071">
    <property type="entry name" value="UROD/MetE-like_sf"/>
</dbReference>
<accession>A0ABY8J050</accession>
<evidence type="ECO:0000313" key="3">
    <source>
        <dbReference type="Proteomes" id="UP001221597"/>
    </source>
</evidence>
<dbReference type="CDD" id="cd03311">
    <property type="entry name" value="CIMS_C_terminal_like"/>
    <property type="match status" value="1"/>
</dbReference>
<gene>
    <name evidence="2" type="ORF">P9989_03160</name>
</gene>
<dbReference type="GO" id="GO:0003871">
    <property type="term" value="F:5-methyltetrahydropteroyltriglutamate-homocysteine S-methyltransferase activity"/>
    <property type="evidence" value="ECO:0007669"/>
    <property type="project" value="UniProtKB-EC"/>
</dbReference>
<dbReference type="Pfam" id="PF01717">
    <property type="entry name" value="Meth_synt_2"/>
    <property type="match status" value="1"/>
</dbReference>
<evidence type="ECO:0000313" key="2">
    <source>
        <dbReference type="EMBL" id="WFT75412.1"/>
    </source>
</evidence>
<dbReference type="PANTHER" id="PTHR43844:SF1">
    <property type="entry name" value="METHIONINE SYNTHASE"/>
    <property type="match status" value="1"/>
</dbReference>
<dbReference type="InterPro" id="IPR002629">
    <property type="entry name" value="Met_Synth_C/arc"/>
</dbReference>
<dbReference type="EC" id="2.1.1.14" evidence="2"/>
<organism evidence="2 3">
    <name type="scientific">Halobacillus naozhouensis</name>
    <dbReference type="NCBI Taxonomy" id="554880"/>
    <lineage>
        <taxon>Bacteria</taxon>
        <taxon>Bacillati</taxon>
        <taxon>Bacillota</taxon>
        <taxon>Bacilli</taxon>
        <taxon>Bacillales</taxon>
        <taxon>Bacillaceae</taxon>
        <taxon>Halobacillus</taxon>
    </lineage>
</organism>
<dbReference type="GO" id="GO:0032259">
    <property type="term" value="P:methylation"/>
    <property type="evidence" value="ECO:0007669"/>
    <property type="project" value="UniProtKB-KW"/>
</dbReference>
<name>A0ABY8J050_9BACI</name>
<protein>
    <submittedName>
        <fullName evidence="2">5-methyltetrahydropteroyltriglutamate--homocysteine S-methyltransferase</fullName>
        <ecNumber evidence="2">2.1.1.14</ecNumber>
    </submittedName>
</protein>
<proteinExistence type="predicted"/>
<reference evidence="2 3" key="1">
    <citation type="submission" date="2023-04" db="EMBL/GenBank/DDBJ databases">
        <title>Genome sequence of Halobacillus naozhouensis KACC 21980.</title>
        <authorList>
            <person name="Kim S."/>
            <person name="Heo J."/>
            <person name="Kwon S.-W."/>
        </authorList>
    </citation>
    <scope>NUCLEOTIDE SEQUENCE [LARGE SCALE GENOMIC DNA]</scope>
    <source>
        <strain evidence="2 3">KCTC 13234</strain>
    </source>
</reference>
<sequence length="376" mass="42714">MNQSQTFIRRTLKTSLPPFHADHVGSLLRSQRIEQARLQKGSGEINAVELRAIENAEITRIVEKQKEIGLKAVTDGEFRRAWWHFDFLEGLDGVTGFVPEKGIEFHNTVTKAYGVKVTGKIDFTDHPMLEDYKFLHSIAGSHTAKFTIPSPNMLFFRGKNQEEIYNTTEEFIHDLTQAYKKAIHAFYEAGCRYLQLDDTAWSVFFSENGPSLIQSWGFEPEELSTIFAKMINDAVADRPDDMNITMHICRGNFQSSYASSGGYDAVSETIFNGLHIDGLFLEYDDDRSGSFEPLRHAKRSDLQIVLGVITSKFGELEDRESIKRRIEEASQYVDLNQLCLSPQCGFASTEEGNLITEEEQWDKLGQVVTIARDVWG</sequence>
<dbReference type="NCBIfam" id="NF005085">
    <property type="entry name" value="PRK06520.1"/>
    <property type="match status" value="1"/>
</dbReference>